<dbReference type="Pfam" id="PF00126">
    <property type="entry name" value="HTH_1"/>
    <property type="match status" value="1"/>
</dbReference>
<dbReference type="AlphaFoldDB" id="A0A0L7N540"/>
<dbReference type="GO" id="GO:0003700">
    <property type="term" value="F:DNA-binding transcription factor activity"/>
    <property type="evidence" value="ECO:0007669"/>
    <property type="project" value="InterPro"/>
</dbReference>
<dbReference type="InterPro" id="IPR050950">
    <property type="entry name" value="HTH-type_LysR_regulators"/>
</dbReference>
<evidence type="ECO:0000256" key="3">
    <source>
        <dbReference type="ARBA" id="ARBA00023125"/>
    </source>
</evidence>
<dbReference type="Proteomes" id="UP000037442">
    <property type="component" value="Unassembled WGS sequence"/>
</dbReference>
<dbReference type="InterPro" id="IPR036388">
    <property type="entry name" value="WH-like_DNA-bd_sf"/>
</dbReference>
<evidence type="ECO:0000313" key="7">
    <source>
        <dbReference type="Proteomes" id="UP000037442"/>
    </source>
</evidence>
<sequence length="298" mass="32919">MNLEDLHLALVIAEEGGLTGASARLGITPGTLSKAVTRLERATKVKLFERMPRGMRPTEFGNAFLKRAQRIDLDASDLYAELRDLRQTRTGLLRCGIGHGVPHRWVQDMAVSLIERGVNLDLSGGMTDSLTRAVAAGELEFALIGLRRAPEGSFSWETLIDDPMIPMAPATHPLAKAKGEVSWARMAQARWIVMARGTSTRTEFESNFQAHDLEPPEPVLTSRSSQREAMLMHSLNALMLVPHSVLREGQLREQLAIIKPEGGWKSSRRLGIIRRNGGYLSPAATRAIETLKESLQEL</sequence>
<proteinExistence type="inferred from homology"/>
<dbReference type="GO" id="GO:0005829">
    <property type="term" value="C:cytosol"/>
    <property type="evidence" value="ECO:0007669"/>
    <property type="project" value="TreeGrafter"/>
</dbReference>
<evidence type="ECO:0000256" key="4">
    <source>
        <dbReference type="ARBA" id="ARBA00023163"/>
    </source>
</evidence>
<dbReference type="PANTHER" id="PTHR30419:SF30">
    <property type="entry name" value="LYSR FAMILY TRANSCRIPTIONAL REGULATOR"/>
    <property type="match status" value="1"/>
</dbReference>
<dbReference type="Gene3D" id="3.40.190.290">
    <property type="match status" value="1"/>
</dbReference>
<keyword evidence="4" id="KW-0804">Transcription</keyword>
<dbReference type="InterPro" id="IPR005119">
    <property type="entry name" value="LysR_subst-bd"/>
</dbReference>
<comment type="similarity">
    <text evidence="1">Belongs to the LysR transcriptional regulatory family.</text>
</comment>
<reference evidence="7" key="1">
    <citation type="submission" date="2014-06" db="EMBL/GenBank/DDBJ databases">
        <title>Draft genome sequence of C. testosteroni WDL7.</title>
        <authorList>
            <person name="Wu Y."/>
            <person name="Seshan H."/>
            <person name="Arumugam K."/>
        </authorList>
    </citation>
    <scope>NUCLEOTIDE SEQUENCE [LARGE SCALE GENOMIC DNA]</scope>
    <source>
        <strain evidence="7">WDL7</strain>
    </source>
</reference>
<dbReference type="Gene3D" id="1.10.10.10">
    <property type="entry name" value="Winged helix-like DNA-binding domain superfamily/Winged helix DNA-binding domain"/>
    <property type="match status" value="1"/>
</dbReference>
<keyword evidence="2" id="KW-0805">Transcription regulation</keyword>
<dbReference type="SUPFAM" id="SSF53850">
    <property type="entry name" value="Periplasmic binding protein-like II"/>
    <property type="match status" value="1"/>
</dbReference>
<evidence type="ECO:0000256" key="2">
    <source>
        <dbReference type="ARBA" id="ARBA00023015"/>
    </source>
</evidence>
<evidence type="ECO:0000259" key="5">
    <source>
        <dbReference type="PROSITE" id="PS50931"/>
    </source>
</evidence>
<dbReference type="InterPro" id="IPR036390">
    <property type="entry name" value="WH_DNA-bd_sf"/>
</dbReference>
<feature type="domain" description="HTH lysR-type" evidence="5">
    <location>
        <begin position="1"/>
        <end position="58"/>
    </location>
</feature>
<dbReference type="RefSeq" id="WP_053281999.1">
    <property type="nucleotide sequence ID" value="NZ_JBLZYZ010000073.1"/>
</dbReference>
<evidence type="ECO:0000256" key="1">
    <source>
        <dbReference type="ARBA" id="ARBA00009437"/>
    </source>
</evidence>
<organism evidence="6 7">
    <name type="scientific">Comamonas testosteroni</name>
    <name type="common">Pseudomonas testosteroni</name>
    <dbReference type="NCBI Taxonomy" id="285"/>
    <lineage>
        <taxon>Bacteria</taxon>
        <taxon>Pseudomonadati</taxon>
        <taxon>Pseudomonadota</taxon>
        <taxon>Betaproteobacteria</taxon>
        <taxon>Burkholderiales</taxon>
        <taxon>Comamonadaceae</taxon>
        <taxon>Comamonas</taxon>
    </lineage>
</organism>
<keyword evidence="3" id="KW-0238">DNA-binding</keyword>
<protein>
    <submittedName>
        <fullName evidence="6">LysR family transcriptional regulator</fullName>
    </submittedName>
</protein>
<dbReference type="Pfam" id="PF03466">
    <property type="entry name" value="LysR_substrate"/>
    <property type="match status" value="1"/>
</dbReference>
<accession>A0A0L7N540</accession>
<dbReference type="PANTHER" id="PTHR30419">
    <property type="entry name" value="HTH-TYPE TRANSCRIPTIONAL REGULATOR YBHD"/>
    <property type="match status" value="1"/>
</dbReference>
<dbReference type="EMBL" id="JNVD01000007">
    <property type="protein sequence ID" value="KOC29120.1"/>
    <property type="molecule type" value="Genomic_DNA"/>
</dbReference>
<dbReference type="InterPro" id="IPR000847">
    <property type="entry name" value="LysR_HTH_N"/>
</dbReference>
<evidence type="ECO:0000313" key="6">
    <source>
        <dbReference type="EMBL" id="KOC29120.1"/>
    </source>
</evidence>
<gene>
    <name evidence="6" type="ORF">GL58_23775</name>
</gene>
<comment type="caution">
    <text evidence="6">The sequence shown here is derived from an EMBL/GenBank/DDBJ whole genome shotgun (WGS) entry which is preliminary data.</text>
</comment>
<dbReference type="PATRIC" id="fig|285.49.peg.4931"/>
<dbReference type="GO" id="GO:0003677">
    <property type="term" value="F:DNA binding"/>
    <property type="evidence" value="ECO:0007669"/>
    <property type="project" value="UniProtKB-KW"/>
</dbReference>
<name>A0A0L7N540_COMTE</name>
<dbReference type="SUPFAM" id="SSF46785">
    <property type="entry name" value="Winged helix' DNA-binding domain"/>
    <property type="match status" value="1"/>
</dbReference>
<dbReference type="PROSITE" id="PS50931">
    <property type="entry name" value="HTH_LYSR"/>
    <property type="match status" value="1"/>
</dbReference>